<evidence type="ECO:0000313" key="13">
    <source>
        <dbReference type="EMBL" id="KAA5408867.1"/>
    </source>
</evidence>
<keyword evidence="3" id="KW-0808">Transferase</keyword>
<name>A0A0P0GHH6_9BACE</name>
<dbReference type="RefSeq" id="WP_007211886.1">
    <property type="nucleotide sequence ID" value="NZ_CABMLT010000005.1"/>
</dbReference>
<dbReference type="GO" id="GO:0016987">
    <property type="term" value="F:sigma factor activity"/>
    <property type="evidence" value="ECO:0007669"/>
    <property type="project" value="UniProtKB-KW"/>
</dbReference>
<dbReference type="GO" id="GO:0003677">
    <property type="term" value="F:DNA binding"/>
    <property type="evidence" value="ECO:0007669"/>
    <property type="project" value="UniProtKB-KW"/>
</dbReference>
<evidence type="ECO:0000313" key="15">
    <source>
        <dbReference type="EMBL" id="MDT4514066.1"/>
    </source>
</evidence>
<evidence type="ECO:0000313" key="12">
    <source>
        <dbReference type="EMBL" id="ALJ60482.1"/>
    </source>
</evidence>
<reference evidence="17 18" key="2">
    <citation type="journal article" date="2019" name="Nat. Med.">
        <title>A library of human gut bacterial isolates paired with longitudinal multiomics data enables mechanistic microbiome research.</title>
        <authorList>
            <person name="Poyet M."/>
            <person name="Groussin M."/>
            <person name="Gibbons S.M."/>
            <person name="Avila-Pacheco J."/>
            <person name="Jiang X."/>
            <person name="Kearney S.M."/>
            <person name="Perrotta A.R."/>
            <person name="Berdy B."/>
            <person name="Zhao S."/>
            <person name="Lieberman T.D."/>
            <person name="Swanson P.K."/>
            <person name="Smith M."/>
            <person name="Roesemann S."/>
            <person name="Alexander J.E."/>
            <person name="Rich S.A."/>
            <person name="Livny J."/>
            <person name="Vlamakis H."/>
            <person name="Clish C."/>
            <person name="Bullock K."/>
            <person name="Deik A."/>
            <person name="Scott J."/>
            <person name="Pierce K.A."/>
            <person name="Xavier R.J."/>
            <person name="Alm E.J."/>
        </authorList>
    </citation>
    <scope>NUCLEOTIDE SEQUENCE [LARGE SCALE GENOMIC DNA]</scope>
    <source>
        <strain evidence="14 18">BIOML-A6</strain>
        <strain evidence="13 17">BIOML-A7</strain>
    </source>
</reference>
<keyword evidence="4" id="KW-0548">Nucleotidyltransferase</keyword>
<dbReference type="eggNOG" id="COG1508">
    <property type="taxonomic scope" value="Bacteria"/>
</dbReference>
<evidence type="ECO:0000313" key="14">
    <source>
        <dbReference type="EMBL" id="KAA5423195.1"/>
    </source>
</evidence>
<keyword evidence="6" id="KW-0731">Sigma factor</keyword>
<dbReference type="Proteomes" id="UP001266995">
    <property type="component" value="Unassembled WGS sequence"/>
</dbReference>
<keyword evidence="8" id="KW-0804">Transcription</keyword>
<dbReference type="PATRIC" id="fig|246787.4.peg.3362"/>
<dbReference type="GeneID" id="66305422"/>
<dbReference type="Pfam" id="PF04552">
    <property type="entry name" value="Sigma54_DBD"/>
    <property type="match status" value="1"/>
</dbReference>
<evidence type="ECO:0000256" key="3">
    <source>
        <dbReference type="ARBA" id="ARBA00022679"/>
    </source>
</evidence>
<dbReference type="EMBL" id="VVYW01000008">
    <property type="protein sequence ID" value="KAA5408867.1"/>
    <property type="molecule type" value="Genomic_DNA"/>
</dbReference>
<gene>
    <name evidence="12" type="primary">rpoN</name>
    <name evidence="12" type="ORF">BcellWH2_03248</name>
    <name evidence="14" type="ORF">F2Y81_03735</name>
    <name evidence="13" type="ORF">F2Y86_10505</name>
    <name evidence="15" type="ORF">RO785_24170</name>
</gene>
<dbReference type="Pfam" id="PF00309">
    <property type="entry name" value="Sigma54_AID"/>
    <property type="match status" value="1"/>
</dbReference>
<evidence type="ECO:0000313" key="18">
    <source>
        <dbReference type="Proteomes" id="UP000448877"/>
    </source>
</evidence>
<evidence type="ECO:0000259" key="10">
    <source>
        <dbReference type="Pfam" id="PF04552"/>
    </source>
</evidence>
<protein>
    <submittedName>
        <fullName evidence="13">RNA polymerase factor sigma-54</fullName>
    </submittedName>
    <submittedName>
        <fullName evidence="12">RNA polymerase sigma-54 factor</fullName>
    </submittedName>
</protein>
<dbReference type="EMBL" id="CP012801">
    <property type="protein sequence ID" value="ALJ60482.1"/>
    <property type="molecule type" value="Genomic_DNA"/>
</dbReference>
<dbReference type="InterPro" id="IPR007046">
    <property type="entry name" value="RNA_pol_sigma_54_core-bd"/>
</dbReference>
<proteinExistence type="inferred from homology"/>
<dbReference type="Proteomes" id="UP000325055">
    <property type="component" value="Unassembled WGS sequence"/>
</dbReference>
<sequence length="496" mass="56868">MAQGSRQVQTQAQQQVQTLSPQQILVVKLLELPAVELEDRIHAELLENPALEEGKEDTASDDFSENSDTEGSAEDSGANEYDSLSDYLSEDDIPDYKLQENNRSKGEQAEEIPFSDATSFYETLKEQLSERDLTEHQRELAEYLIGSLDDDGLLRKSLDSICDELAIYAGIECTQEELEEALKIIQDFDPAGLGARNLQECLLIQIHRKIEQQHFTPNPLLYIEEAIISECYEEFTRKHWDKIQQKLGLEEDAFEQAIKEICKLNPRPGASLGEAIGRNMQQIIPDFIVDTYDDGTINLALNNRNVPELRMSRDFTEMVEEHTKNRANQSKESKEAMMFLKQKMDAAQGFIDAVKQRQNTLMTTMQAIIDLQRPFFLEGDESLLRPMILKDVAERTGLDISTISRVSNSKYVQTNYGIYSLKFFFSDGYVTEDGEEMSVREIRKILKECIDNEDKKKPYTDDELTDILKEKGYPIARRTVAKYRQQLNIPVARLRK</sequence>
<evidence type="ECO:0000313" key="17">
    <source>
        <dbReference type="Proteomes" id="UP000325055"/>
    </source>
</evidence>
<evidence type="ECO:0000259" key="11">
    <source>
        <dbReference type="Pfam" id="PF04963"/>
    </source>
</evidence>
<dbReference type="GO" id="GO:0006352">
    <property type="term" value="P:DNA-templated transcription initiation"/>
    <property type="evidence" value="ECO:0007669"/>
    <property type="project" value="InterPro"/>
</dbReference>
<keyword evidence="2" id="KW-0240">DNA-directed RNA polymerase</keyword>
<dbReference type="Proteomes" id="UP000061809">
    <property type="component" value="Chromosome"/>
</dbReference>
<reference evidence="15" key="3">
    <citation type="submission" date="2023-08" db="EMBL/GenBank/DDBJ databases">
        <title>Reintroducing virulent viruses to syntetic microbiomes.</title>
        <authorList>
            <person name="Wilde J."/>
            <person name="Boyes R."/>
            <person name="Robinson A.V."/>
            <person name="Daisley B.A."/>
            <person name="Allen-Vercoe E."/>
        </authorList>
    </citation>
    <scope>NUCLEOTIDE SEQUENCE</scope>
    <source>
        <strain evidence="15">225I_12FAA</strain>
    </source>
</reference>
<dbReference type="NCBIfam" id="TIGR02395">
    <property type="entry name" value="rpoN_sigma"/>
    <property type="match status" value="1"/>
</dbReference>
<dbReference type="GO" id="GO:0001216">
    <property type="term" value="F:DNA-binding transcription activator activity"/>
    <property type="evidence" value="ECO:0007669"/>
    <property type="project" value="InterPro"/>
</dbReference>
<dbReference type="AlphaFoldDB" id="A0A0P0GHH6"/>
<dbReference type="GO" id="GO:0000428">
    <property type="term" value="C:DNA-directed RNA polymerase complex"/>
    <property type="evidence" value="ECO:0007669"/>
    <property type="project" value="UniProtKB-KW"/>
</dbReference>
<keyword evidence="7" id="KW-0238">DNA-binding</keyword>
<dbReference type="PROSITE" id="PS50044">
    <property type="entry name" value="SIGMA54_3"/>
    <property type="match status" value="1"/>
</dbReference>
<dbReference type="GO" id="GO:0016779">
    <property type="term" value="F:nucleotidyltransferase activity"/>
    <property type="evidence" value="ECO:0007669"/>
    <property type="project" value="UniProtKB-KW"/>
</dbReference>
<dbReference type="Gene3D" id="1.10.10.60">
    <property type="entry name" value="Homeodomain-like"/>
    <property type="match status" value="1"/>
</dbReference>
<evidence type="ECO:0000313" key="16">
    <source>
        <dbReference type="Proteomes" id="UP000061809"/>
    </source>
</evidence>
<dbReference type="PRINTS" id="PR00045">
    <property type="entry name" value="SIGMA54FCT"/>
</dbReference>
<dbReference type="InterPro" id="IPR038709">
    <property type="entry name" value="RpoN_core-bd_sf"/>
</dbReference>
<feature type="domain" description="RNA polymerase sigma factor 54 DNA-binding" evidence="10">
    <location>
        <begin position="339"/>
        <end position="496"/>
    </location>
</feature>
<evidence type="ECO:0000256" key="2">
    <source>
        <dbReference type="ARBA" id="ARBA00022478"/>
    </source>
</evidence>
<feature type="region of interest" description="Disordered" evidence="9">
    <location>
        <begin position="48"/>
        <end position="86"/>
    </location>
</feature>
<dbReference type="Proteomes" id="UP000448877">
    <property type="component" value="Unassembled WGS sequence"/>
</dbReference>
<dbReference type="EMBL" id="JAVSNH010000002">
    <property type="protein sequence ID" value="MDT4514066.1"/>
    <property type="molecule type" value="Genomic_DNA"/>
</dbReference>
<dbReference type="PROSITE" id="PS00718">
    <property type="entry name" value="SIGMA54_2"/>
    <property type="match status" value="1"/>
</dbReference>
<comment type="similarity">
    <text evidence="1">Belongs to the sigma-54 factor family.</text>
</comment>
<evidence type="ECO:0000256" key="5">
    <source>
        <dbReference type="ARBA" id="ARBA00023015"/>
    </source>
</evidence>
<dbReference type="InterPro" id="IPR000394">
    <property type="entry name" value="RNA_pol_sigma_54"/>
</dbReference>
<feature type="compositionally biased region" description="Acidic residues" evidence="9">
    <location>
        <begin position="59"/>
        <end position="73"/>
    </location>
</feature>
<organism evidence="12 16">
    <name type="scientific">Bacteroides cellulosilyticus</name>
    <dbReference type="NCBI Taxonomy" id="246787"/>
    <lineage>
        <taxon>Bacteria</taxon>
        <taxon>Pseudomonadati</taxon>
        <taxon>Bacteroidota</taxon>
        <taxon>Bacteroidia</taxon>
        <taxon>Bacteroidales</taxon>
        <taxon>Bacteroidaceae</taxon>
        <taxon>Bacteroides</taxon>
    </lineage>
</organism>
<feature type="domain" description="RNA polymerase sigma factor 54 core-binding" evidence="11">
    <location>
        <begin position="116"/>
        <end position="314"/>
    </location>
</feature>
<reference evidence="12 16" key="1">
    <citation type="journal article" date="2015" name="Science">
        <title>Genetic determinants of in vivo fitness and diet responsiveness in multiple human gut Bacteroides.</title>
        <authorList>
            <person name="Wu M."/>
            <person name="McNulty N.P."/>
            <person name="Rodionov D.A."/>
            <person name="Khoroshkin M.S."/>
            <person name="Griffin N.W."/>
            <person name="Cheng J."/>
            <person name="Latreille P."/>
            <person name="Kerstetter R.A."/>
            <person name="Terrapon N."/>
            <person name="Henrissat B."/>
            <person name="Osterman A.L."/>
            <person name="Gordon J.I."/>
        </authorList>
    </citation>
    <scope>NUCLEOTIDE SEQUENCE [LARGE SCALE GENOMIC DNA]</scope>
    <source>
        <strain evidence="12 16">WH2</strain>
    </source>
</reference>
<dbReference type="Gene3D" id="1.10.10.1330">
    <property type="entry name" value="RNA polymerase sigma-54 factor, core-binding domain"/>
    <property type="match status" value="1"/>
</dbReference>
<dbReference type="STRING" id="246787.BcellWH2_03248"/>
<dbReference type="EMBL" id="VVYV01000003">
    <property type="protein sequence ID" value="KAA5423195.1"/>
    <property type="molecule type" value="Genomic_DNA"/>
</dbReference>
<keyword evidence="5" id="KW-0805">Transcription regulation</keyword>
<dbReference type="PANTHER" id="PTHR32248:SF4">
    <property type="entry name" value="RNA POLYMERASE SIGMA-54 FACTOR"/>
    <property type="match status" value="1"/>
</dbReference>
<dbReference type="Pfam" id="PF04963">
    <property type="entry name" value="Sigma54_CBD"/>
    <property type="match status" value="1"/>
</dbReference>
<accession>A0A0P0GHH6</accession>
<dbReference type="KEGG" id="bcel:BcellWH2_03248"/>
<evidence type="ECO:0000256" key="1">
    <source>
        <dbReference type="ARBA" id="ARBA00008798"/>
    </source>
</evidence>
<evidence type="ECO:0000256" key="8">
    <source>
        <dbReference type="ARBA" id="ARBA00023163"/>
    </source>
</evidence>
<evidence type="ECO:0000256" key="9">
    <source>
        <dbReference type="SAM" id="MobiDB-lite"/>
    </source>
</evidence>
<dbReference type="PIRSF" id="PIRSF000774">
    <property type="entry name" value="RpoN"/>
    <property type="match status" value="1"/>
</dbReference>
<evidence type="ECO:0000256" key="7">
    <source>
        <dbReference type="ARBA" id="ARBA00023125"/>
    </source>
</evidence>
<dbReference type="PANTHER" id="PTHR32248">
    <property type="entry name" value="RNA POLYMERASE SIGMA-54 FACTOR"/>
    <property type="match status" value="1"/>
</dbReference>
<evidence type="ECO:0000256" key="6">
    <source>
        <dbReference type="ARBA" id="ARBA00023082"/>
    </source>
</evidence>
<evidence type="ECO:0000256" key="4">
    <source>
        <dbReference type="ARBA" id="ARBA00022695"/>
    </source>
</evidence>
<dbReference type="InterPro" id="IPR007634">
    <property type="entry name" value="RNA_pol_sigma_54_DNA-bd"/>
</dbReference>